<dbReference type="Proteomes" id="UP001420932">
    <property type="component" value="Unassembled WGS sequence"/>
</dbReference>
<evidence type="ECO:0000256" key="1">
    <source>
        <dbReference type="SAM" id="MobiDB-lite"/>
    </source>
</evidence>
<sequence length="145" mass="14602">MQRTRTNSGAVEQQRRRGEATPGAAAAGRRQRLRGCATRLRGGDEDAGWPTSQQANDSGGRHGCERRTARLRAASANGSGGPTVADLQRPAAATPAAGGSGAGRRGSDAGGRCAAATAAVAPAASPIAARWRVVGTIDPPGLRLP</sequence>
<organism evidence="2 3">
    <name type="scientific">Stephania yunnanensis</name>
    <dbReference type="NCBI Taxonomy" id="152371"/>
    <lineage>
        <taxon>Eukaryota</taxon>
        <taxon>Viridiplantae</taxon>
        <taxon>Streptophyta</taxon>
        <taxon>Embryophyta</taxon>
        <taxon>Tracheophyta</taxon>
        <taxon>Spermatophyta</taxon>
        <taxon>Magnoliopsida</taxon>
        <taxon>Ranunculales</taxon>
        <taxon>Menispermaceae</taxon>
        <taxon>Menispermoideae</taxon>
        <taxon>Cissampelideae</taxon>
        <taxon>Stephania</taxon>
    </lineage>
</organism>
<reference evidence="2 3" key="1">
    <citation type="submission" date="2024-01" db="EMBL/GenBank/DDBJ databases">
        <title>Genome assemblies of Stephania.</title>
        <authorList>
            <person name="Yang L."/>
        </authorList>
    </citation>
    <scope>NUCLEOTIDE SEQUENCE [LARGE SCALE GENOMIC DNA]</scope>
    <source>
        <strain evidence="2">YNDBR</strain>
        <tissue evidence="2">Leaf</tissue>
    </source>
</reference>
<protein>
    <submittedName>
        <fullName evidence="2">Uncharacterized protein</fullName>
    </submittedName>
</protein>
<gene>
    <name evidence="2" type="ORF">Syun_019652</name>
</gene>
<name>A0AAP0NY64_9MAGN</name>
<dbReference type="AlphaFoldDB" id="A0AAP0NY64"/>
<feature type="compositionally biased region" description="Polar residues" evidence="1">
    <location>
        <begin position="1"/>
        <end position="11"/>
    </location>
</feature>
<feature type="compositionally biased region" description="Basic and acidic residues" evidence="1">
    <location>
        <begin position="59"/>
        <end position="68"/>
    </location>
</feature>
<proteinExistence type="predicted"/>
<dbReference type="EMBL" id="JBBNAF010000008">
    <property type="protein sequence ID" value="KAK9122035.1"/>
    <property type="molecule type" value="Genomic_DNA"/>
</dbReference>
<keyword evidence="3" id="KW-1185">Reference proteome</keyword>
<feature type="region of interest" description="Disordered" evidence="1">
    <location>
        <begin position="1"/>
        <end position="110"/>
    </location>
</feature>
<accession>A0AAP0NY64</accession>
<evidence type="ECO:0000313" key="3">
    <source>
        <dbReference type="Proteomes" id="UP001420932"/>
    </source>
</evidence>
<comment type="caution">
    <text evidence="2">The sequence shown here is derived from an EMBL/GenBank/DDBJ whole genome shotgun (WGS) entry which is preliminary data.</text>
</comment>
<evidence type="ECO:0000313" key="2">
    <source>
        <dbReference type="EMBL" id="KAK9122035.1"/>
    </source>
</evidence>